<keyword evidence="1" id="KW-0732">Signal</keyword>
<evidence type="ECO:0008006" key="4">
    <source>
        <dbReference type="Google" id="ProtNLM"/>
    </source>
</evidence>
<evidence type="ECO:0000313" key="2">
    <source>
        <dbReference type="EMBL" id="KAK2181085.1"/>
    </source>
</evidence>
<feature type="signal peptide" evidence="1">
    <location>
        <begin position="1"/>
        <end position="15"/>
    </location>
</feature>
<evidence type="ECO:0000256" key="1">
    <source>
        <dbReference type="SAM" id="SignalP"/>
    </source>
</evidence>
<accession>A0AAD9L161</accession>
<gene>
    <name evidence="2" type="ORF">NP493_411g00003</name>
</gene>
<dbReference type="EMBL" id="JAODUO010000411">
    <property type="protein sequence ID" value="KAK2181085.1"/>
    <property type="molecule type" value="Genomic_DNA"/>
</dbReference>
<feature type="chain" id="PRO_5042109190" description="Secreted protein" evidence="1">
    <location>
        <begin position="16"/>
        <end position="86"/>
    </location>
</feature>
<keyword evidence="3" id="KW-1185">Reference proteome</keyword>
<dbReference type="Proteomes" id="UP001209878">
    <property type="component" value="Unassembled WGS sequence"/>
</dbReference>
<sequence>MRSLVMSIFLYACECWTLTADIQVMEMRGLRKLIGITYRRELRFEGNFSPLWGNQLDFQLSYIVLHWKKVSLVQSVSMLMRDSLGT</sequence>
<organism evidence="2 3">
    <name type="scientific">Ridgeia piscesae</name>
    <name type="common">Tubeworm</name>
    <dbReference type="NCBI Taxonomy" id="27915"/>
    <lineage>
        <taxon>Eukaryota</taxon>
        <taxon>Metazoa</taxon>
        <taxon>Spiralia</taxon>
        <taxon>Lophotrochozoa</taxon>
        <taxon>Annelida</taxon>
        <taxon>Polychaeta</taxon>
        <taxon>Sedentaria</taxon>
        <taxon>Canalipalpata</taxon>
        <taxon>Sabellida</taxon>
        <taxon>Siboglinidae</taxon>
        <taxon>Ridgeia</taxon>
    </lineage>
</organism>
<reference evidence="2" key="1">
    <citation type="journal article" date="2023" name="Mol. Biol. Evol.">
        <title>Third-Generation Sequencing Reveals the Adaptive Role of the Epigenome in Three Deep-Sea Polychaetes.</title>
        <authorList>
            <person name="Perez M."/>
            <person name="Aroh O."/>
            <person name="Sun Y."/>
            <person name="Lan Y."/>
            <person name="Juniper S.K."/>
            <person name="Young C.R."/>
            <person name="Angers B."/>
            <person name="Qian P.Y."/>
        </authorList>
    </citation>
    <scope>NUCLEOTIDE SEQUENCE</scope>
    <source>
        <strain evidence="2">R07B-5</strain>
    </source>
</reference>
<comment type="caution">
    <text evidence="2">The sequence shown here is derived from an EMBL/GenBank/DDBJ whole genome shotgun (WGS) entry which is preliminary data.</text>
</comment>
<protein>
    <recommendedName>
        <fullName evidence="4">Secreted protein</fullName>
    </recommendedName>
</protein>
<dbReference type="AlphaFoldDB" id="A0AAD9L161"/>
<name>A0AAD9L161_RIDPI</name>
<proteinExistence type="predicted"/>
<evidence type="ECO:0000313" key="3">
    <source>
        <dbReference type="Proteomes" id="UP001209878"/>
    </source>
</evidence>